<protein>
    <recommendedName>
        <fullName evidence="7">Major facilitator superfamily (MFS) profile domain-containing protein</fullName>
    </recommendedName>
</protein>
<keyword evidence="2" id="KW-0813">Transport</keyword>
<keyword evidence="3 6" id="KW-0812">Transmembrane</keyword>
<feature type="transmembrane region" description="Helical" evidence="6">
    <location>
        <begin position="212"/>
        <end position="228"/>
    </location>
</feature>
<feature type="transmembrane region" description="Helical" evidence="6">
    <location>
        <begin position="338"/>
        <end position="362"/>
    </location>
</feature>
<evidence type="ECO:0000313" key="8">
    <source>
        <dbReference type="EMBL" id="ODO11631.1"/>
    </source>
</evidence>
<name>A0A1E3KEW1_9TREE</name>
<dbReference type="Proteomes" id="UP000095149">
    <property type="component" value="Unassembled WGS sequence"/>
</dbReference>
<feature type="transmembrane region" description="Helical" evidence="6">
    <location>
        <begin position="264"/>
        <end position="283"/>
    </location>
</feature>
<dbReference type="PROSITE" id="PS50850">
    <property type="entry name" value="MFS"/>
    <property type="match status" value="1"/>
</dbReference>
<feature type="transmembrane region" description="Helical" evidence="6">
    <location>
        <begin position="123"/>
        <end position="143"/>
    </location>
</feature>
<evidence type="ECO:0000313" key="9">
    <source>
        <dbReference type="Proteomes" id="UP000095149"/>
    </source>
</evidence>
<dbReference type="InterPro" id="IPR011701">
    <property type="entry name" value="MFS"/>
</dbReference>
<evidence type="ECO:0000256" key="6">
    <source>
        <dbReference type="SAM" id="Phobius"/>
    </source>
</evidence>
<evidence type="ECO:0000256" key="5">
    <source>
        <dbReference type="ARBA" id="ARBA00023136"/>
    </source>
</evidence>
<keyword evidence="4 6" id="KW-1133">Transmembrane helix</keyword>
<dbReference type="EMBL" id="MEKH01000001">
    <property type="protein sequence ID" value="ODO11631.1"/>
    <property type="molecule type" value="Genomic_DNA"/>
</dbReference>
<evidence type="ECO:0000256" key="2">
    <source>
        <dbReference type="ARBA" id="ARBA00022448"/>
    </source>
</evidence>
<dbReference type="GO" id="GO:0000329">
    <property type="term" value="C:fungal-type vacuole membrane"/>
    <property type="evidence" value="ECO:0007669"/>
    <property type="project" value="TreeGrafter"/>
</dbReference>
<accession>A0A1E3KEW1</accession>
<gene>
    <name evidence="8" type="ORF">I350_00415</name>
</gene>
<evidence type="ECO:0000259" key="7">
    <source>
        <dbReference type="PROSITE" id="PS50850"/>
    </source>
</evidence>
<evidence type="ECO:0000256" key="4">
    <source>
        <dbReference type="ARBA" id="ARBA00022989"/>
    </source>
</evidence>
<feature type="transmembrane region" description="Helical" evidence="6">
    <location>
        <begin position="91"/>
        <end position="111"/>
    </location>
</feature>
<dbReference type="GO" id="GO:0015174">
    <property type="term" value="F:basic amino acid transmembrane transporter activity"/>
    <property type="evidence" value="ECO:0007669"/>
    <property type="project" value="TreeGrafter"/>
</dbReference>
<dbReference type="Gene3D" id="1.20.1250.20">
    <property type="entry name" value="MFS general substrate transporter like domains"/>
    <property type="match status" value="2"/>
</dbReference>
<dbReference type="Pfam" id="PF07690">
    <property type="entry name" value="MFS_1"/>
    <property type="match status" value="1"/>
</dbReference>
<dbReference type="PANTHER" id="PTHR23501:SF191">
    <property type="entry name" value="VACUOLAR BASIC AMINO ACID TRANSPORTER 4"/>
    <property type="match status" value="1"/>
</dbReference>
<proteinExistence type="predicted"/>
<keyword evidence="5 6" id="KW-0472">Membrane</keyword>
<dbReference type="GO" id="GO:0005886">
    <property type="term" value="C:plasma membrane"/>
    <property type="evidence" value="ECO:0007669"/>
    <property type="project" value="TreeGrafter"/>
</dbReference>
<dbReference type="GO" id="GO:0012505">
    <property type="term" value="C:endomembrane system"/>
    <property type="evidence" value="ECO:0007669"/>
    <property type="project" value="UniProtKB-SubCell"/>
</dbReference>
<dbReference type="OrthoDB" id="3437016at2759"/>
<feature type="transmembrane region" description="Helical" evidence="6">
    <location>
        <begin position="553"/>
        <end position="575"/>
    </location>
</feature>
<dbReference type="AlphaFoldDB" id="A0A1E3KEW1"/>
<feature type="transmembrane region" description="Helical" evidence="6">
    <location>
        <begin position="402"/>
        <end position="422"/>
    </location>
</feature>
<feature type="transmembrane region" description="Helical" evidence="6">
    <location>
        <begin position="434"/>
        <end position="458"/>
    </location>
</feature>
<comment type="subcellular location">
    <subcellularLocation>
        <location evidence="1">Endomembrane system</location>
        <topology evidence="1">Multi-pass membrane protein</topology>
    </subcellularLocation>
</comment>
<sequence>MARGETETSALLAPPSPEAGALTYTDRQSISPAVHPPDENKLSFNRVGLNSSTFWVLCISMWVCSFLNAFDGVVVATLLGPISSSFKATNMASWLGTSYMLSVCCFTPIYGRLCNIIGRQHSMLLALTLFTLGNFFCSIAPSMNTLIAARALAGMGGGGLSTGKASATIMSDIVPITHRGIFQGLGNLAWGAGMGLGAPVGGVISDYLNWRWAFWFQIPILLLGVYLVRANVRYTIPSSPASGSASPNGTSAQTPYQLFKRIDFMGCILLAGWVGSALVAVSLKTNSTAAEALDWGHPIILSLFSASAVLFVLFLLVELKWAAEPVMPFELLVSRTPVAVAINNFVLSAQNYATLYSVPLFFTAVRQMSTSNAGAHLVPGSIMGMFGSLGTGIIVRYTRKYYWLNSFCALVGVVGTVLIATWDTTTSEWMLWSNMAFGSFSMGAVTTLTIVALIADVGPEHVAVATSLSYVFRTIGQVLGVSLSGALTQAVLERELELRIQSPDAEKASPIVFREYKSLQIVKIIAAIRESSQSIRYLDEPLKTIAILSYQKALRAVFICVVVLGIITFLSGLGIREIDMHQILAKDKQQQDSEEDGIDEQV</sequence>
<dbReference type="InterPro" id="IPR036259">
    <property type="entry name" value="MFS_trans_sf"/>
</dbReference>
<comment type="caution">
    <text evidence="8">The sequence shown here is derived from an EMBL/GenBank/DDBJ whole genome shotgun (WGS) entry which is preliminary data.</text>
</comment>
<dbReference type="SUPFAM" id="SSF103473">
    <property type="entry name" value="MFS general substrate transporter"/>
    <property type="match status" value="2"/>
</dbReference>
<feature type="domain" description="Major facilitator superfamily (MFS) profile" evidence="7">
    <location>
        <begin position="57"/>
        <end position="535"/>
    </location>
</feature>
<evidence type="ECO:0000256" key="1">
    <source>
        <dbReference type="ARBA" id="ARBA00004127"/>
    </source>
</evidence>
<dbReference type="InterPro" id="IPR020846">
    <property type="entry name" value="MFS_dom"/>
</dbReference>
<reference evidence="8 9" key="1">
    <citation type="submission" date="2016-06" db="EMBL/GenBank/DDBJ databases">
        <title>Evolution of pathogenesis and genome organization in the Tremellales.</title>
        <authorList>
            <person name="Cuomo C."/>
            <person name="Litvintseva A."/>
            <person name="Heitman J."/>
            <person name="Chen Y."/>
            <person name="Sun S."/>
            <person name="Springer D."/>
            <person name="Dromer F."/>
            <person name="Young S."/>
            <person name="Zeng Q."/>
            <person name="Chapman S."/>
            <person name="Gujja S."/>
            <person name="Saif S."/>
            <person name="Birren B."/>
        </authorList>
    </citation>
    <scope>NUCLEOTIDE SEQUENCE [LARGE SCALE GENOMIC DNA]</scope>
    <source>
        <strain evidence="8 9">CBS 6273</strain>
    </source>
</reference>
<dbReference type="PANTHER" id="PTHR23501">
    <property type="entry name" value="MAJOR FACILITATOR SUPERFAMILY"/>
    <property type="match status" value="1"/>
</dbReference>
<feature type="transmembrane region" description="Helical" evidence="6">
    <location>
        <begin position="54"/>
        <end position="79"/>
    </location>
</feature>
<organism evidence="8 9">
    <name type="scientific">Cryptococcus amylolentus CBS 6273</name>
    <dbReference type="NCBI Taxonomy" id="1296118"/>
    <lineage>
        <taxon>Eukaryota</taxon>
        <taxon>Fungi</taxon>
        <taxon>Dikarya</taxon>
        <taxon>Basidiomycota</taxon>
        <taxon>Agaricomycotina</taxon>
        <taxon>Tremellomycetes</taxon>
        <taxon>Tremellales</taxon>
        <taxon>Cryptococcaceae</taxon>
        <taxon>Cryptococcus</taxon>
    </lineage>
</organism>
<evidence type="ECO:0000256" key="3">
    <source>
        <dbReference type="ARBA" id="ARBA00022692"/>
    </source>
</evidence>
<feature type="transmembrane region" description="Helical" evidence="6">
    <location>
        <begin position="295"/>
        <end position="317"/>
    </location>
</feature>
<feature type="transmembrane region" description="Helical" evidence="6">
    <location>
        <begin position="374"/>
        <end position="395"/>
    </location>
</feature>